<reference evidence="4" key="1">
    <citation type="submission" date="2021-01" db="EMBL/GenBank/DDBJ databases">
        <authorList>
            <person name="Corre E."/>
            <person name="Pelletier E."/>
            <person name="Niang G."/>
            <person name="Scheremetjew M."/>
            <person name="Finn R."/>
            <person name="Kale V."/>
            <person name="Holt S."/>
            <person name="Cochrane G."/>
            <person name="Meng A."/>
            <person name="Brown T."/>
            <person name="Cohen L."/>
        </authorList>
    </citation>
    <scope>NUCLEOTIDE SEQUENCE</scope>
    <source>
        <strain evidence="4">CCMP1381</strain>
    </source>
</reference>
<dbReference type="PROSITE" id="PS50011">
    <property type="entry name" value="PROTEIN_KINASE_DOM"/>
    <property type="match status" value="1"/>
</dbReference>
<dbReference type="InterPro" id="IPR004147">
    <property type="entry name" value="ABC1_dom"/>
</dbReference>
<dbReference type="InterPro" id="IPR011009">
    <property type="entry name" value="Kinase-like_dom_sf"/>
</dbReference>
<name>A0A7S2F4V0_9STRA</name>
<keyword evidence="2" id="KW-0732">Signal</keyword>
<evidence type="ECO:0000259" key="3">
    <source>
        <dbReference type="PROSITE" id="PS50011"/>
    </source>
</evidence>
<gene>
    <name evidence="4" type="ORF">DSPE1174_LOCUS2188</name>
</gene>
<evidence type="ECO:0000256" key="1">
    <source>
        <dbReference type="ARBA" id="ARBA00009670"/>
    </source>
</evidence>
<feature type="domain" description="Protein kinase" evidence="3">
    <location>
        <begin position="232"/>
        <end position="563"/>
    </location>
</feature>
<dbReference type="Pfam" id="PF03109">
    <property type="entry name" value="ABC1"/>
    <property type="match status" value="1"/>
</dbReference>
<dbReference type="GO" id="GO:0004672">
    <property type="term" value="F:protein kinase activity"/>
    <property type="evidence" value="ECO:0007669"/>
    <property type="project" value="InterPro"/>
</dbReference>
<dbReference type="Gene3D" id="1.10.510.10">
    <property type="entry name" value="Transferase(Phosphotransferase) domain 1"/>
    <property type="match status" value="1"/>
</dbReference>
<dbReference type="PANTHER" id="PTHR10566:SF117">
    <property type="entry name" value="UNUSUAL PROTEIN KINASE-RELATED"/>
    <property type="match status" value="1"/>
</dbReference>
<feature type="signal peptide" evidence="2">
    <location>
        <begin position="1"/>
        <end position="19"/>
    </location>
</feature>
<dbReference type="PANTHER" id="PTHR10566">
    <property type="entry name" value="CHAPERONE-ACTIVITY OF BC1 COMPLEX CABC1 -RELATED"/>
    <property type="match status" value="1"/>
</dbReference>
<accession>A0A7S2F4V0</accession>
<comment type="similarity">
    <text evidence="1">Belongs to the protein kinase superfamily. ADCK protein kinase family.</text>
</comment>
<protein>
    <recommendedName>
        <fullName evidence="3">Protein kinase domain-containing protein</fullName>
    </recommendedName>
</protein>
<organism evidence="4">
    <name type="scientific">Octactis speculum</name>
    <dbReference type="NCBI Taxonomy" id="3111310"/>
    <lineage>
        <taxon>Eukaryota</taxon>
        <taxon>Sar</taxon>
        <taxon>Stramenopiles</taxon>
        <taxon>Ochrophyta</taxon>
        <taxon>Dictyochophyceae</taxon>
        <taxon>Dictyochales</taxon>
        <taxon>Dictyochaceae</taxon>
        <taxon>Octactis</taxon>
    </lineage>
</organism>
<dbReference type="InterPro" id="IPR050154">
    <property type="entry name" value="UbiB_kinase"/>
</dbReference>
<evidence type="ECO:0000313" key="4">
    <source>
        <dbReference type="EMBL" id="CAD9374316.1"/>
    </source>
</evidence>
<feature type="chain" id="PRO_5031212628" description="Protein kinase domain-containing protein" evidence="2">
    <location>
        <begin position="20"/>
        <end position="838"/>
    </location>
</feature>
<dbReference type="GO" id="GO:0005524">
    <property type="term" value="F:ATP binding"/>
    <property type="evidence" value="ECO:0007669"/>
    <property type="project" value="InterPro"/>
</dbReference>
<dbReference type="EMBL" id="HBGS01004238">
    <property type="protein sequence ID" value="CAD9374316.1"/>
    <property type="molecule type" value="Transcribed_RNA"/>
</dbReference>
<dbReference type="CDD" id="cd05121">
    <property type="entry name" value="ABC1_ADCK3-like"/>
    <property type="match status" value="1"/>
</dbReference>
<proteinExistence type="inferred from homology"/>
<dbReference type="AlphaFoldDB" id="A0A7S2F4V0"/>
<evidence type="ECO:0000256" key="2">
    <source>
        <dbReference type="SAM" id="SignalP"/>
    </source>
</evidence>
<sequence length="838" mass="90609">MRSLGRAMLLALVVSSVCAFMRSAAIAPHGGLRIVSQARGNPLSMAATSDLSQNMRDMREAMAADEKNAAFVEAMRGTNINDDDAAAAGTRLQVVETRRGTDSLPVVYDPEALATYFGQRPGAVVTRLTQVAVTAGVWGIKTAFAAAQGKLTSGSEGEIAAVAGLRRVLVSLGPFYIKLGQALSIRPDILSPQAMVQLQQLCDKVPPFDSSIAFQTIREELGISDVSEVYSKITPEPVAAASLGQVYKATLRESGEEVAVKVQRPFVLETVSLDLHLTRLAGLALRKIDPESSKRVDIVSLLDEFAVNFYQELDYELECANGIRLAKEMRVLPRVKIPFNYPHVTARRVHTAEWVEGEKLSQSTADDVGELVNLGVITYLTQLLDTGFFHADPHPGNMLRTPDGQLVILDFGLMTEVTDDQRYGMIEAIAHLINRDYALIGDDFVNMDFIPRGVDTAPIVPALTRVFDAALAGGGAKSLNFQELAADLAEITFEFPFRIPPYSALIIRAVSVLEGIALVGNPQFAIIDEAYPYLAKRLLTDGSPRMRSALRYMIYGDGASESFDVERLIDLLQALEKFVAVRDTGDGSAYKVDGVRGGVYVGQAGDSRGTKALLDEDGAAARSALDAYRETFESGSTGGKDGFAGRIFTPITPTATAATTAVQEEILTGEATEKTASNAREALRFFFSEEGEVFRGFLLEEVVVAADALSRSALGRLVASPVASALDSLPMPGQVREINKQLFASLAPPLTAKDEKVVASLQKLIAFFSGDLDLEKGDQLLETVGSNAETLRQVRAVLPVLQEYRPEMQRYGVELAVCLTELQASRALRFVRNRVAVA</sequence>
<dbReference type="InterPro" id="IPR000719">
    <property type="entry name" value="Prot_kinase_dom"/>
</dbReference>
<dbReference type="SUPFAM" id="SSF56112">
    <property type="entry name" value="Protein kinase-like (PK-like)"/>
    <property type="match status" value="1"/>
</dbReference>